<dbReference type="Pfam" id="PF01728">
    <property type="entry name" value="FtsJ"/>
    <property type="match status" value="1"/>
</dbReference>
<sequence>MSINSKEKNDIYYFKAKMDGYRARSVYKLLDINEKYNLFKDSKNILDLCAAPGSWTQCVVRNFNWIENVIAVDLQDMEPIENTNTKVILLKEDITSEVCLNKIKSYDFVIDTVICDGAPDVTGFHDLDQYLQFDLLISSLKICLNVSQEDKTFKFVAKMFRGEYTGVLVNHFKKFFKKVILTKPRSSRGNSRECFIIGMEIINRKITEIDFDNQTSVVCETCGFGEDPDYTFEDVVNTNIKSKPVNPPYKNSLNLRKNN</sequence>
<keyword evidence="6" id="KW-1185">Reference proteome</keyword>
<dbReference type="GO" id="GO:0005737">
    <property type="term" value="C:cytoplasm"/>
    <property type="evidence" value="ECO:0007669"/>
    <property type="project" value="TreeGrafter"/>
</dbReference>
<keyword evidence="2" id="KW-0808">Transferase</keyword>
<feature type="domain" description="Ribosomal RNA methyltransferase FtsJ" evidence="4">
    <location>
        <begin position="21"/>
        <end position="199"/>
    </location>
</feature>
<dbReference type="SUPFAM" id="SSF53335">
    <property type="entry name" value="S-adenosyl-L-methionine-dependent methyltransferases"/>
    <property type="match status" value="1"/>
</dbReference>
<keyword evidence="3" id="KW-0949">S-adenosyl-L-methionine</keyword>
<dbReference type="VEuPathDB" id="MicrosporidiaDB:A0H76_347"/>
<dbReference type="GO" id="GO:0030488">
    <property type="term" value="P:tRNA methylation"/>
    <property type="evidence" value="ECO:0007669"/>
    <property type="project" value="TreeGrafter"/>
</dbReference>
<dbReference type="InterPro" id="IPR050082">
    <property type="entry name" value="RNA_methyltr_RlmE"/>
</dbReference>
<dbReference type="InterPro" id="IPR002877">
    <property type="entry name" value="RNA_MeTrfase_FtsJ_dom"/>
</dbReference>
<dbReference type="PANTHER" id="PTHR10920:SF12">
    <property type="entry name" value="TRNA (CYTIDINE(32)_GUANOSINE(34)-2'-O)-METHYLTRANSFERASE-RELATED"/>
    <property type="match status" value="1"/>
</dbReference>
<protein>
    <submittedName>
        <fullName evidence="5">TRM7</fullName>
    </submittedName>
</protein>
<dbReference type="GO" id="GO:0008175">
    <property type="term" value="F:tRNA methyltransferase activity"/>
    <property type="evidence" value="ECO:0007669"/>
    <property type="project" value="TreeGrafter"/>
</dbReference>
<dbReference type="PANTHER" id="PTHR10920">
    <property type="entry name" value="RIBOSOMAL RNA METHYLTRANSFERASE"/>
    <property type="match status" value="1"/>
</dbReference>
<dbReference type="Proteomes" id="UP000192356">
    <property type="component" value="Unassembled WGS sequence"/>
</dbReference>
<dbReference type="Gene3D" id="3.40.50.150">
    <property type="entry name" value="Vaccinia Virus protein VP39"/>
    <property type="match status" value="1"/>
</dbReference>
<dbReference type="GO" id="GO:0002181">
    <property type="term" value="P:cytoplasmic translation"/>
    <property type="evidence" value="ECO:0007669"/>
    <property type="project" value="TreeGrafter"/>
</dbReference>
<dbReference type="VEuPathDB" id="MicrosporidiaDB:HERIO_1472"/>
<keyword evidence="1" id="KW-0489">Methyltransferase</keyword>
<reference evidence="5 6" key="1">
    <citation type="journal article" date="2017" name="Environ. Microbiol.">
        <title>Decay of the glycolytic pathway and adaptation to intranuclear parasitism within Enterocytozoonidae microsporidia.</title>
        <authorList>
            <person name="Wiredu Boakye D."/>
            <person name="Jaroenlak P."/>
            <person name="Prachumwat A."/>
            <person name="Williams T.A."/>
            <person name="Bateman K.S."/>
            <person name="Itsathitphaisarn O."/>
            <person name="Sritunyalucksana K."/>
            <person name="Paszkiewicz K.H."/>
            <person name="Moore K.A."/>
            <person name="Stentiford G.D."/>
            <person name="Williams B.A."/>
        </authorList>
    </citation>
    <scope>NUCLEOTIDE SEQUENCE [LARGE SCALE GENOMIC DNA]</scope>
    <source>
        <strain evidence="5 6">GB1</strain>
    </source>
</reference>
<gene>
    <name evidence="5" type="primary">TRM7</name>
    <name evidence="5" type="ORF">HERIO_1472</name>
</gene>
<evidence type="ECO:0000256" key="3">
    <source>
        <dbReference type="ARBA" id="ARBA00022691"/>
    </source>
</evidence>
<dbReference type="OrthoDB" id="289250at2759"/>
<proteinExistence type="inferred from homology"/>
<accession>A0A1X0QA17</accession>
<evidence type="ECO:0000256" key="1">
    <source>
        <dbReference type="ARBA" id="ARBA00022603"/>
    </source>
</evidence>
<evidence type="ECO:0000313" key="6">
    <source>
        <dbReference type="Proteomes" id="UP000192356"/>
    </source>
</evidence>
<comment type="caution">
    <text evidence="5">The sequence shown here is derived from an EMBL/GenBank/DDBJ whole genome shotgun (WGS) entry which is preliminary data.</text>
</comment>
<name>A0A1X0QA17_9MICR</name>
<dbReference type="HAMAP" id="MF_01547">
    <property type="entry name" value="RNA_methyltr_E"/>
    <property type="match status" value="1"/>
</dbReference>
<dbReference type="AlphaFoldDB" id="A0A1X0QA17"/>
<evidence type="ECO:0000313" key="5">
    <source>
        <dbReference type="EMBL" id="ORD96607.1"/>
    </source>
</evidence>
<dbReference type="InterPro" id="IPR015507">
    <property type="entry name" value="rRNA-MeTfrase_E"/>
</dbReference>
<evidence type="ECO:0000259" key="4">
    <source>
        <dbReference type="Pfam" id="PF01728"/>
    </source>
</evidence>
<organism evidence="5 6">
    <name type="scientific">Hepatospora eriocheir</name>
    <dbReference type="NCBI Taxonomy" id="1081669"/>
    <lineage>
        <taxon>Eukaryota</taxon>
        <taxon>Fungi</taxon>
        <taxon>Fungi incertae sedis</taxon>
        <taxon>Microsporidia</taxon>
        <taxon>Hepatosporidae</taxon>
        <taxon>Hepatospora</taxon>
    </lineage>
</organism>
<dbReference type="EMBL" id="LVKB01000073">
    <property type="protein sequence ID" value="ORD96607.1"/>
    <property type="molecule type" value="Genomic_DNA"/>
</dbReference>
<dbReference type="InterPro" id="IPR029063">
    <property type="entry name" value="SAM-dependent_MTases_sf"/>
</dbReference>
<evidence type="ECO:0000256" key="2">
    <source>
        <dbReference type="ARBA" id="ARBA00022679"/>
    </source>
</evidence>